<dbReference type="SMART" id="SM00382">
    <property type="entry name" value="AAA"/>
    <property type="match status" value="1"/>
</dbReference>
<keyword evidence="3" id="KW-1133">Transmembrane helix</keyword>
<dbReference type="SUPFAM" id="SSF52540">
    <property type="entry name" value="P-loop containing nucleoside triphosphate hydrolases"/>
    <property type="match status" value="1"/>
</dbReference>
<dbReference type="InterPro" id="IPR037219">
    <property type="entry name" value="Peptidase_M41-like"/>
</dbReference>
<reference evidence="5" key="1">
    <citation type="submission" date="2023-05" db="EMBL/GenBank/DDBJ databases">
        <authorList>
            <person name="Huff M."/>
        </authorList>
    </citation>
    <scope>NUCLEOTIDE SEQUENCE</scope>
</reference>
<dbReference type="Pfam" id="PF01434">
    <property type="entry name" value="Peptidase_M41"/>
    <property type="match status" value="1"/>
</dbReference>
<evidence type="ECO:0000256" key="3">
    <source>
        <dbReference type="SAM" id="Phobius"/>
    </source>
</evidence>
<dbReference type="InterPro" id="IPR000642">
    <property type="entry name" value="Peptidase_M41"/>
</dbReference>
<dbReference type="InterPro" id="IPR003959">
    <property type="entry name" value="ATPase_AAA_core"/>
</dbReference>
<feature type="domain" description="AAA+ ATPase" evidence="4">
    <location>
        <begin position="836"/>
        <end position="976"/>
    </location>
</feature>
<dbReference type="GO" id="GO:0016887">
    <property type="term" value="F:ATP hydrolysis activity"/>
    <property type="evidence" value="ECO:0007669"/>
    <property type="project" value="InterPro"/>
</dbReference>
<dbReference type="GO" id="GO:0004176">
    <property type="term" value="F:ATP-dependent peptidase activity"/>
    <property type="evidence" value="ECO:0007669"/>
    <property type="project" value="InterPro"/>
</dbReference>
<keyword evidence="3" id="KW-0472">Membrane</keyword>
<dbReference type="GO" id="GO:0006508">
    <property type="term" value="P:proteolysis"/>
    <property type="evidence" value="ECO:0007669"/>
    <property type="project" value="InterPro"/>
</dbReference>
<dbReference type="SUPFAM" id="SSF140990">
    <property type="entry name" value="FtsH protease domain-like"/>
    <property type="match status" value="1"/>
</dbReference>
<dbReference type="GO" id="GO:0005524">
    <property type="term" value="F:ATP binding"/>
    <property type="evidence" value="ECO:0007669"/>
    <property type="project" value="InterPro"/>
</dbReference>
<evidence type="ECO:0000313" key="6">
    <source>
        <dbReference type="Proteomes" id="UP000834106"/>
    </source>
</evidence>
<keyword evidence="1" id="KW-0809">Transit peptide</keyword>
<dbReference type="FunFam" id="3.40.50.300:FF:001891">
    <property type="entry name" value="ATP-dependent zinc metalloprotease FtsH 3"/>
    <property type="match status" value="1"/>
</dbReference>
<dbReference type="InterPro" id="IPR027417">
    <property type="entry name" value="P-loop_NTPase"/>
</dbReference>
<feature type="transmembrane region" description="Helical" evidence="3">
    <location>
        <begin position="658"/>
        <end position="675"/>
    </location>
</feature>
<evidence type="ECO:0000259" key="4">
    <source>
        <dbReference type="SMART" id="SM00382"/>
    </source>
</evidence>
<dbReference type="Proteomes" id="UP000834106">
    <property type="component" value="Chromosome 16"/>
</dbReference>
<dbReference type="PANTHER" id="PTHR23076:SF58">
    <property type="entry name" value="INACTIVE ATP-DEPENDENT ZINC METALLOPROTEASE FTSHI 5, CHLOROPLASTIC-RELATED"/>
    <property type="match status" value="1"/>
</dbReference>
<gene>
    <name evidence="5" type="ORF">FPE_LOCUS26583</name>
</gene>
<keyword evidence="6" id="KW-1185">Reference proteome</keyword>
<proteinExistence type="predicted"/>
<dbReference type="GO" id="GO:0004222">
    <property type="term" value="F:metalloendopeptidase activity"/>
    <property type="evidence" value="ECO:0007669"/>
    <property type="project" value="InterPro"/>
</dbReference>
<name>A0AAD2A0L0_9LAMI</name>
<feature type="coiled-coil region" evidence="2">
    <location>
        <begin position="213"/>
        <end position="297"/>
    </location>
</feature>
<sequence>MVEAEGPRSDDSSWGRVGVARVEKGLDCSESWKQRRKREANAVITWFSVRLELEELPVMENGRTGLDDRYRLRLSSDGWKAEEVSMDLAVVAESTRPAKCFSHSKPPYSLPIVQSSVINKINKIEPQQRTIPPNFDQCNDKNALDIVKPVVYTLFCIVIGLFCPVSGFQQPAFAVVASPSAVVRGLFGRKTKETVARLLKTIEDAKSPGQENFENVQVALKEVKTTKKALQDEIMNGLYAEMRVLNREKAELMKSSEVIEDKILNAKREEDNLTRKARGGDERIESFQEEMRQWESEYNGIWERIGEIEDSIMRKETLALSIGVRELLFIERECEALVEGFLREMRQRNIQSLPKGPVTKLPKVEIQEELQRAQRQLWEQIILPSALQNEDSGYLFNQDSTAFSHRIQLVLRESAEMKKNLETSIRKSMKKHGVERRILAMTPMDEVVKGFPDIELKWMFGKKEVIVPKAVGLHLFHGWKKWREEVKADLKRNLLENAELGKKYVAERQERILLYRDRLDSKTWYNEERNRWEMDPIAVPYAVSKKVVQSALIRHDWAAMYITLKGTDKEYYVDVKEYDMLFEDFGGFDGLYLRMIAAGIPTAVQLMWIPFSELDLHQQFLLITRISYQCFNGFWNSSIVSHAKEWTFKKIKNINDDIMMMIVFPVVEFIIPYQVRMQLGMAWPEYSDVSVGSTWYLKWQSEAETNFKSRKKDEFQWYFWFLVRTIIYGYILFNAFRYMKRKIPRILGFGPLRRDPNLRKLRRVKAYFKYRMKRIKRKKKDGVDPISTAFDKMKRVKNPPIRLRDFTSVESMREEINEVVASLQNPRVFQEMGARAPRGVLIVGERGTGKTSLALAIAAEAKVPVVEIKAQQLEAGLWVGQSASNVRELFQTARDLAPVIIFVEDFDLFAGVRGKFIHTKKQDHEAFINQLLVELDGFEKQDGVVLMATTRNLKQIDEALRRPGRMDRIFHLQRPTQTEREKILRVAAEETMDEDLIDFVDWRKVAEKTALLRPIELKLVPVALEGSAFRSKFVDMDELMSYCSWFATFGGMVPRWLRKTKVVKKLSNMLVNHLGLTLTKEDLQNVVDLMEPYGQISNGIELLNPPLDWTRETKFPHAVWAAGRGLMALLLPNFDVVDNLWLEPSSWEGIACTKISKAGNEGSVYGNEESRAYLEKKLVFCFGSYVASQLLLPFGEENVLSSSELKQAQEIATRMVIQSGWHDGSTVYHYNNAATVLSMGDNFELEMAAKVEKIYYLAYDKAKMMLQKNRIVLEKIVEELLQYEILTERDLKRIIADNGGIREREPFSLSSTSAEEAVVSRLLDEKSSGTALLSSAN</sequence>
<dbReference type="Gene3D" id="1.20.58.760">
    <property type="entry name" value="Peptidase M41"/>
    <property type="match status" value="1"/>
</dbReference>
<accession>A0AAD2A0L0</accession>
<dbReference type="GO" id="GO:0009535">
    <property type="term" value="C:chloroplast thylakoid membrane"/>
    <property type="evidence" value="ECO:0007669"/>
    <property type="project" value="TreeGrafter"/>
</dbReference>
<dbReference type="Gene3D" id="3.40.50.300">
    <property type="entry name" value="P-loop containing nucleotide triphosphate hydrolases"/>
    <property type="match status" value="1"/>
</dbReference>
<feature type="transmembrane region" description="Helical" evidence="3">
    <location>
        <begin position="717"/>
        <end position="736"/>
    </location>
</feature>
<dbReference type="PANTHER" id="PTHR23076">
    <property type="entry name" value="METALLOPROTEASE M41 FTSH"/>
    <property type="match status" value="1"/>
</dbReference>
<dbReference type="EMBL" id="OU503051">
    <property type="protein sequence ID" value="CAI9779153.1"/>
    <property type="molecule type" value="Genomic_DNA"/>
</dbReference>
<evidence type="ECO:0000256" key="2">
    <source>
        <dbReference type="SAM" id="Coils"/>
    </source>
</evidence>
<organism evidence="5 6">
    <name type="scientific">Fraxinus pennsylvanica</name>
    <dbReference type="NCBI Taxonomy" id="56036"/>
    <lineage>
        <taxon>Eukaryota</taxon>
        <taxon>Viridiplantae</taxon>
        <taxon>Streptophyta</taxon>
        <taxon>Embryophyta</taxon>
        <taxon>Tracheophyta</taxon>
        <taxon>Spermatophyta</taxon>
        <taxon>Magnoliopsida</taxon>
        <taxon>eudicotyledons</taxon>
        <taxon>Gunneridae</taxon>
        <taxon>Pentapetalae</taxon>
        <taxon>asterids</taxon>
        <taxon>lamiids</taxon>
        <taxon>Lamiales</taxon>
        <taxon>Oleaceae</taxon>
        <taxon>Oleeae</taxon>
        <taxon>Fraxinus</taxon>
    </lineage>
</organism>
<dbReference type="Pfam" id="PF00004">
    <property type="entry name" value="AAA"/>
    <property type="match status" value="1"/>
</dbReference>
<evidence type="ECO:0000313" key="5">
    <source>
        <dbReference type="EMBL" id="CAI9779153.1"/>
    </source>
</evidence>
<keyword evidence="2" id="KW-0175">Coiled coil</keyword>
<dbReference type="InterPro" id="IPR003593">
    <property type="entry name" value="AAA+_ATPase"/>
</dbReference>
<protein>
    <recommendedName>
        <fullName evidence="4">AAA+ ATPase domain-containing protein</fullName>
    </recommendedName>
</protein>
<keyword evidence="3" id="KW-0812">Transmembrane</keyword>
<evidence type="ECO:0000256" key="1">
    <source>
        <dbReference type="ARBA" id="ARBA00022946"/>
    </source>
</evidence>